<evidence type="ECO:0000313" key="2">
    <source>
        <dbReference type="Proteomes" id="UP000324222"/>
    </source>
</evidence>
<evidence type="ECO:0000313" key="1">
    <source>
        <dbReference type="EMBL" id="MPC26420.1"/>
    </source>
</evidence>
<gene>
    <name evidence="1" type="ORF">E2C01_019558</name>
</gene>
<dbReference type="Proteomes" id="UP000324222">
    <property type="component" value="Unassembled WGS sequence"/>
</dbReference>
<dbReference type="EMBL" id="VSRR010001597">
    <property type="protein sequence ID" value="MPC26420.1"/>
    <property type="molecule type" value="Genomic_DNA"/>
</dbReference>
<accession>A0A5B7DXY5</accession>
<reference evidence="1 2" key="1">
    <citation type="submission" date="2019-05" db="EMBL/GenBank/DDBJ databases">
        <title>Another draft genome of Portunus trituberculatus and its Hox gene families provides insights of decapod evolution.</title>
        <authorList>
            <person name="Jeong J.-H."/>
            <person name="Song I."/>
            <person name="Kim S."/>
            <person name="Choi T."/>
            <person name="Kim D."/>
            <person name="Ryu S."/>
            <person name="Kim W."/>
        </authorList>
    </citation>
    <scope>NUCLEOTIDE SEQUENCE [LARGE SCALE GENOMIC DNA]</scope>
    <source>
        <tissue evidence="1">Muscle</tissue>
    </source>
</reference>
<name>A0A5B7DXY5_PORTR</name>
<comment type="caution">
    <text evidence="1">The sequence shown here is derived from an EMBL/GenBank/DDBJ whole genome shotgun (WGS) entry which is preliminary data.</text>
</comment>
<protein>
    <submittedName>
        <fullName evidence="1">Uncharacterized protein</fullName>
    </submittedName>
</protein>
<keyword evidence="2" id="KW-1185">Reference proteome</keyword>
<proteinExistence type="predicted"/>
<dbReference type="AlphaFoldDB" id="A0A5B7DXY5"/>
<sequence length="74" mass="7955">MVTGVAVSLTRQHHCCLGGLACVVACNGACNACVASWHCTEELSRQGTTSCPFVALDKNYTFNLHTELTPDLRK</sequence>
<organism evidence="1 2">
    <name type="scientific">Portunus trituberculatus</name>
    <name type="common">Swimming crab</name>
    <name type="synonym">Neptunus trituberculatus</name>
    <dbReference type="NCBI Taxonomy" id="210409"/>
    <lineage>
        <taxon>Eukaryota</taxon>
        <taxon>Metazoa</taxon>
        <taxon>Ecdysozoa</taxon>
        <taxon>Arthropoda</taxon>
        <taxon>Crustacea</taxon>
        <taxon>Multicrustacea</taxon>
        <taxon>Malacostraca</taxon>
        <taxon>Eumalacostraca</taxon>
        <taxon>Eucarida</taxon>
        <taxon>Decapoda</taxon>
        <taxon>Pleocyemata</taxon>
        <taxon>Brachyura</taxon>
        <taxon>Eubrachyura</taxon>
        <taxon>Portunoidea</taxon>
        <taxon>Portunidae</taxon>
        <taxon>Portuninae</taxon>
        <taxon>Portunus</taxon>
    </lineage>
</organism>